<evidence type="ECO:0000313" key="7">
    <source>
        <dbReference type="EMBL" id="CDW59468.1"/>
    </source>
</evidence>
<dbReference type="PRINTS" id="PR00722">
    <property type="entry name" value="CHYMOTRYPSIN"/>
</dbReference>
<dbReference type="CDD" id="cd00190">
    <property type="entry name" value="Tryp_SPc"/>
    <property type="match status" value="2"/>
</dbReference>
<dbReference type="InterPro" id="IPR009003">
    <property type="entry name" value="Peptidase_S1_PA"/>
</dbReference>
<dbReference type="OrthoDB" id="5912168at2759"/>
<evidence type="ECO:0000256" key="5">
    <source>
        <dbReference type="RuleBase" id="RU363034"/>
    </source>
</evidence>
<dbReference type="InterPro" id="IPR033116">
    <property type="entry name" value="TRYPSIN_SER"/>
</dbReference>
<dbReference type="SMART" id="SM00020">
    <property type="entry name" value="Tryp_SPc"/>
    <property type="match status" value="2"/>
</dbReference>
<dbReference type="InterPro" id="IPR001314">
    <property type="entry name" value="Peptidase_S1A"/>
</dbReference>
<dbReference type="AlphaFoldDB" id="A0A077ZIN5"/>
<dbReference type="InterPro" id="IPR001254">
    <property type="entry name" value="Trypsin_dom"/>
</dbReference>
<dbReference type="Gene3D" id="2.40.10.10">
    <property type="entry name" value="Trypsin-like serine proteases"/>
    <property type="match status" value="2"/>
</dbReference>
<evidence type="ECO:0000256" key="2">
    <source>
        <dbReference type="ARBA" id="ARBA00022801"/>
    </source>
</evidence>
<evidence type="ECO:0000259" key="6">
    <source>
        <dbReference type="PROSITE" id="PS50240"/>
    </source>
</evidence>
<reference evidence="7" key="1">
    <citation type="submission" date="2014-01" db="EMBL/GenBank/DDBJ databases">
        <authorList>
            <person name="Aslett M."/>
        </authorList>
    </citation>
    <scope>NUCLEOTIDE SEQUENCE</scope>
</reference>
<name>A0A077ZIN5_TRITR</name>
<dbReference type="PANTHER" id="PTHR24252">
    <property type="entry name" value="ACROSIN-RELATED"/>
    <property type="match status" value="1"/>
</dbReference>
<keyword evidence="8" id="KW-1185">Reference proteome</keyword>
<sequence>MSNVGGWDAYPHSIPWQVRLYLYYDGLTPRYCGGSLIRLDDDDDDDGTGNQTRYYNTRPRNIEVLFGAHNVNFYEEKREAVVVKKYNRGPYDHETKEEGIALLYLRKPVTFTDTIMPVCLPESNAPLPKNASCYISGWGSTVNGGSPSNTLQMVDVNILEHKDCDIDKKTMAKSFCAGNKEGGKDACQEAESTHDVECGLPKHSFIRNGDNRIVGGWEALPHSVPWQVRLHMYDNDRLDGSCGGSLVRLKPGNSTRFVLTAAHCVRHNKRKEYRSPKDIEAVVGAHNFQFFEFDRVVSGVEKFTHGQYSHKSKRLDIALILLRRTITFTDTIMPVCLPKSREPLPKDVPCYISGWGSIVSGDSPSYTLQVVDVNILKDEDCDIDEETRAKSFCAGHKEGGKDACQGDSGGPLVCIVNDRFFLYGITSYGEGCGQRGKPGVYSEVAQYIHWIKRQAPLFNTKFDLFTDSIYQGQNTVEQKSVSSETF</sequence>
<proteinExistence type="predicted"/>
<reference evidence="7" key="2">
    <citation type="submission" date="2014-03" db="EMBL/GenBank/DDBJ databases">
        <title>The whipworm genome and dual-species transcriptomics of an intimate host-pathogen interaction.</title>
        <authorList>
            <person name="Foth B.J."/>
            <person name="Tsai I.J."/>
            <person name="Reid A.J."/>
            <person name="Bancroft A.J."/>
            <person name="Nichol S."/>
            <person name="Tracey A."/>
            <person name="Holroyd N."/>
            <person name="Cotton J.A."/>
            <person name="Stanley E.J."/>
            <person name="Zarowiecki M."/>
            <person name="Liu J.Z."/>
            <person name="Huckvale T."/>
            <person name="Cooper P.J."/>
            <person name="Grencis R.K."/>
            <person name="Berriman M."/>
        </authorList>
    </citation>
    <scope>NUCLEOTIDE SEQUENCE [LARGE SCALE GENOMIC DNA]</scope>
</reference>
<dbReference type="Proteomes" id="UP000030665">
    <property type="component" value="Unassembled WGS sequence"/>
</dbReference>
<dbReference type="PROSITE" id="PS00134">
    <property type="entry name" value="TRYPSIN_HIS"/>
    <property type="match status" value="1"/>
</dbReference>
<evidence type="ECO:0000256" key="3">
    <source>
        <dbReference type="ARBA" id="ARBA00022825"/>
    </source>
</evidence>
<gene>
    <name evidence="7" type="ORF">TTRE_0000780201</name>
</gene>
<keyword evidence="1 5" id="KW-0645">Protease</keyword>
<dbReference type="GO" id="GO:0006508">
    <property type="term" value="P:proteolysis"/>
    <property type="evidence" value="ECO:0007669"/>
    <property type="project" value="UniProtKB-KW"/>
</dbReference>
<dbReference type="STRING" id="36087.A0A077ZIN5"/>
<evidence type="ECO:0000256" key="4">
    <source>
        <dbReference type="ARBA" id="ARBA00023157"/>
    </source>
</evidence>
<feature type="domain" description="Peptidase S1" evidence="6">
    <location>
        <begin position="3"/>
        <end position="215"/>
    </location>
</feature>
<feature type="domain" description="Peptidase S1" evidence="6">
    <location>
        <begin position="213"/>
        <end position="456"/>
    </location>
</feature>
<dbReference type="InterPro" id="IPR018114">
    <property type="entry name" value="TRYPSIN_HIS"/>
</dbReference>
<keyword evidence="2 5" id="KW-0378">Hydrolase</keyword>
<keyword evidence="4" id="KW-1015">Disulfide bond</keyword>
<evidence type="ECO:0000313" key="8">
    <source>
        <dbReference type="Proteomes" id="UP000030665"/>
    </source>
</evidence>
<protein>
    <submittedName>
        <fullName evidence="7">Serine protease</fullName>
    </submittedName>
</protein>
<dbReference type="PROSITE" id="PS50240">
    <property type="entry name" value="TRYPSIN_DOM"/>
    <property type="match status" value="2"/>
</dbReference>
<accession>A0A077ZIN5</accession>
<organism evidence="7 8">
    <name type="scientific">Trichuris trichiura</name>
    <name type="common">Whipworm</name>
    <name type="synonym">Trichocephalus trichiurus</name>
    <dbReference type="NCBI Taxonomy" id="36087"/>
    <lineage>
        <taxon>Eukaryota</taxon>
        <taxon>Metazoa</taxon>
        <taxon>Ecdysozoa</taxon>
        <taxon>Nematoda</taxon>
        <taxon>Enoplea</taxon>
        <taxon>Dorylaimia</taxon>
        <taxon>Trichinellida</taxon>
        <taxon>Trichuridae</taxon>
        <taxon>Trichuris</taxon>
    </lineage>
</organism>
<evidence type="ECO:0000256" key="1">
    <source>
        <dbReference type="ARBA" id="ARBA00022670"/>
    </source>
</evidence>
<dbReference type="InterPro" id="IPR043504">
    <property type="entry name" value="Peptidase_S1_PA_chymotrypsin"/>
</dbReference>
<dbReference type="FunFam" id="2.40.10.10:FF:000003">
    <property type="entry name" value="Transmembrane serine protease 3"/>
    <property type="match status" value="1"/>
</dbReference>
<dbReference type="SUPFAM" id="SSF50494">
    <property type="entry name" value="Trypsin-like serine proteases"/>
    <property type="match status" value="2"/>
</dbReference>
<dbReference type="EMBL" id="HG806601">
    <property type="protein sequence ID" value="CDW59468.1"/>
    <property type="molecule type" value="Genomic_DNA"/>
</dbReference>
<dbReference type="GO" id="GO:0004252">
    <property type="term" value="F:serine-type endopeptidase activity"/>
    <property type="evidence" value="ECO:0007669"/>
    <property type="project" value="InterPro"/>
</dbReference>
<dbReference type="PROSITE" id="PS00135">
    <property type="entry name" value="TRYPSIN_SER"/>
    <property type="match status" value="1"/>
</dbReference>
<dbReference type="PANTHER" id="PTHR24252:SF18">
    <property type="entry name" value="OVOCHYMASE 1"/>
    <property type="match status" value="1"/>
</dbReference>
<dbReference type="Pfam" id="PF00089">
    <property type="entry name" value="Trypsin"/>
    <property type="match status" value="2"/>
</dbReference>
<keyword evidence="3 5" id="KW-0720">Serine protease</keyword>